<dbReference type="Proteomes" id="UP001396898">
    <property type="component" value="Unassembled WGS sequence"/>
</dbReference>
<dbReference type="InterPro" id="IPR001810">
    <property type="entry name" value="F-box_dom"/>
</dbReference>
<dbReference type="SMART" id="SM00256">
    <property type="entry name" value="FBOX"/>
    <property type="match status" value="1"/>
</dbReference>
<feature type="domain" description="F-box" evidence="1">
    <location>
        <begin position="2"/>
        <end position="54"/>
    </location>
</feature>
<name>A0ABR1R2Z4_9PEZI</name>
<dbReference type="SUPFAM" id="SSF81383">
    <property type="entry name" value="F-box domain"/>
    <property type="match status" value="1"/>
</dbReference>
<comment type="caution">
    <text evidence="2">The sequence shown here is derived from an EMBL/GenBank/DDBJ whole genome shotgun (WGS) entry which is preliminary data.</text>
</comment>
<dbReference type="EMBL" id="JAQQWI010000022">
    <property type="protein sequence ID" value="KAK7996336.1"/>
    <property type="molecule type" value="Genomic_DNA"/>
</dbReference>
<organism evidence="2 3">
    <name type="scientific">Apiospora marii</name>
    <dbReference type="NCBI Taxonomy" id="335849"/>
    <lineage>
        <taxon>Eukaryota</taxon>
        <taxon>Fungi</taxon>
        <taxon>Dikarya</taxon>
        <taxon>Ascomycota</taxon>
        <taxon>Pezizomycotina</taxon>
        <taxon>Sordariomycetes</taxon>
        <taxon>Xylariomycetidae</taxon>
        <taxon>Amphisphaeriales</taxon>
        <taxon>Apiosporaceae</taxon>
        <taxon>Apiospora</taxon>
    </lineage>
</organism>
<evidence type="ECO:0000259" key="1">
    <source>
        <dbReference type="PROSITE" id="PS50181"/>
    </source>
</evidence>
<dbReference type="InterPro" id="IPR036047">
    <property type="entry name" value="F-box-like_dom_sf"/>
</dbReference>
<sequence>MAAPFLALPTELATTIVTHLDVSDLLRLSKTCRNLHAFAQPFLLDTVTLAYNPTALPNQSQPLASLLRLLVRRDGPAPLLRHLKLVSRHKDEAVAGPLFFDRDRWWNENRLLFEAILEDLQMPDREDWRRALQDGETKALVALVLAYCAELESLEASPEILFATAPGGSDNWILRMFRHLLGVHSQPATSTNLRKLRHINIPTEQ</sequence>
<protein>
    <recommendedName>
        <fullName evidence="1">F-box domain-containing protein</fullName>
    </recommendedName>
</protein>
<gene>
    <name evidence="2" type="ORF">PG991_015803</name>
</gene>
<reference evidence="2 3" key="1">
    <citation type="submission" date="2023-01" db="EMBL/GenBank/DDBJ databases">
        <title>Analysis of 21 Apiospora genomes using comparative genomics revels a genus with tremendous synthesis potential of carbohydrate active enzymes and secondary metabolites.</title>
        <authorList>
            <person name="Sorensen T."/>
        </authorList>
    </citation>
    <scope>NUCLEOTIDE SEQUENCE [LARGE SCALE GENOMIC DNA]</scope>
    <source>
        <strain evidence="2 3">CBS 20057</strain>
    </source>
</reference>
<keyword evidence="3" id="KW-1185">Reference proteome</keyword>
<dbReference type="Pfam" id="PF12937">
    <property type="entry name" value="F-box-like"/>
    <property type="match status" value="1"/>
</dbReference>
<proteinExistence type="predicted"/>
<evidence type="ECO:0000313" key="3">
    <source>
        <dbReference type="Proteomes" id="UP001396898"/>
    </source>
</evidence>
<accession>A0ABR1R2Z4</accession>
<dbReference type="Gene3D" id="1.20.1280.50">
    <property type="match status" value="1"/>
</dbReference>
<evidence type="ECO:0000313" key="2">
    <source>
        <dbReference type="EMBL" id="KAK7996336.1"/>
    </source>
</evidence>
<dbReference type="PROSITE" id="PS50181">
    <property type="entry name" value="FBOX"/>
    <property type="match status" value="1"/>
</dbReference>